<proteinExistence type="predicted"/>
<reference evidence="3 4" key="1">
    <citation type="journal article" date="2015" name="G3 (Bethesda)">
        <title>Insights into Ongoing Evolution of the Hexachlorocyclohexane Catabolic Pathway from Comparative Genomics of Ten Sphingomonadaceae Strains.</title>
        <authorList>
            <person name="Pearce S.L."/>
            <person name="Oakeshott J.G."/>
            <person name="Pandey G."/>
        </authorList>
    </citation>
    <scope>NUCLEOTIDE SEQUENCE [LARGE SCALE GENOMIC DNA]</scope>
    <source>
        <strain evidence="3 4">LL01</strain>
    </source>
</reference>
<organism evidence="3 4">
    <name type="scientific">Sphingobium cupriresistens LL01</name>
    <dbReference type="NCBI Taxonomy" id="1420583"/>
    <lineage>
        <taxon>Bacteria</taxon>
        <taxon>Pseudomonadati</taxon>
        <taxon>Pseudomonadota</taxon>
        <taxon>Alphaproteobacteria</taxon>
        <taxon>Sphingomonadales</taxon>
        <taxon>Sphingomonadaceae</taxon>
        <taxon>Sphingobium</taxon>
    </lineage>
</organism>
<accession>A0A0J7XKW0</accession>
<feature type="compositionally biased region" description="Low complexity" evidence="1">
    <location>
        <begin position="106"/>
        <end position="120"/>
    </location>
</feature>
<evidence type="ECO:0000256" key="2">
    <source>
        <dbReference type="SAM" id="SignalP"/>
    </source>
</evidence>
<dbReference type="STRING" id="1420583.V473_20880"/>
<dbReference type="EMBL" id="JACT01000006">
    <property type="protein sequence ID" value="KMS52309.1"/>
    <property type="molecule type" value="Genomic_DNA"/>
</dbReference>
<feature type="signal peptide" evidence="2">
    <location>
        <begin position="1"/>
        <end position="29"/>
    </location>
</feature>
<dbReference type="Proteomes" id="UP000052232">
    <property type="component" value="Unassembled WGS sequence"/>
</dbReference>
<dbReference type="RefSeq" id="WP_024018490.1">
    <property type="nucleotide sequence ID" value="NZ_KQ130437.1"/>
</dbReference>
<evidence type="ECO:0000313" key="4">
    <source>
        <dbReference type="Proteomes" id="UP000052232"/>
    </source>
</evidence>
<feature type="region of interest" description="Disordered" evidence="1">
    <location>
        <begin position="93"/>
        <end position="120"/>
    </location>
</feature>
<evidence type="ECO:0008006" key="5">
    <source>
        <dbReference type="Google" id="ProtNLM"/>
    </source>
</evidence>
<keyword evidence="2" id="KW-0732">Signal</keyword>
<protein>
    <recommendedName>
        <fullName evidence="5">Copper resistance protein CopB</fullName>
    </recommendedName>
</protein>
<feature type="chain" id="PRO_5005291717" description="Copper resistance protein CopB" evidence="2">
    <location>
        <begin position="30"/>
        <end position="120"/>
    </location>
</feature>
<comment type="caution">
    <text evidence="3">The sequence shown here is derived from an EMBL/GenBank/DDBJ whole genome shotgun (WGS) entry which is preliminary data.</text>
</comment>
<gene>
    <name evidence="3" type="ORF">V473_20880</name>
</gene>
<feature type="region of interest" description="Disordered" evidence="1">
    <location>
        <begin position="38"/>
        <end position="59"/>
    </location>
</feature>
<dbReference type="AlphaFoldDB" id="A0A0J7XKW0"/>
<evidence type="ECO:0000313" key="3">
    <source>
        <dbReference type="EMBL" id="KMS52309.1"/>
    </source>
</evidence>
<sequence>MQNIFRSKAGLIVPAIAALVALSATQAWADEAPPVPAKVVKHQNHEAHQAHQAGMKHGARQMHDEMMHDHQMGVNASGGMQMGCGGAAGCKDKMPMAPKAKPDQAPPAASMPATPMSDDM</sequence>
<keyword evidence="4" id="KW-1185">Reference proteome</keyword>
<evidence type="ECO:0000256" key="1">
    <source>
        <dbReference type="SAM" id="MobiDB-lite"/>
    </source>
</evidence>
<dbReference type="PATRIC" id="fig|1420583.3.peg.3986"/>
<name>A0A0J7XKW0_9SPHN</name>